<dbReference type="AlphaFoldDB" id="A0A6G9YDY1"/>
<evidence type="ECO:0000313" key="2">
    <source>
        <dbReference type="EMBL" id="QIS11485.1"/>
    </source>
</evidence>
<gene>
    <name evidence="2" type="ORF">F5544_18055</name>
</gene>
<name>A0A6G9YDY1_9NOCA</name>
<reference evidence="2 3" key="1">
    <citation type="journal article" date="2019" name="ACS Chem. Biol.">
        <title>Identification and Mobilization of a Cryptic Antibiotic Biosynthesis Gene Locus from a Human-Pathogenic Nocardia Isolate.</title>
        <authorList>
            <person name="Herisse M."/>
            <person name="Ishida K."/>
            <person name="Porter J.L."/>
            <person name="Howden B."/>
            <person name="Hertweck C."/>
            <person name="Stinear T.P."/>
            <person name="Pidot S.J."/>
        </authorList>
    </citation>
    <scope>NUCLEOTIDE SEQUENCE [LARGE SCALE GENOMIC DNA]</scope>
    <source>
        <strain evidence="2 3">AUSMDU00012717</strain>
    </source>
</reference>
<sequence>MKFSGVLTVSASLCFCGYGLIRLAGKAGGLYGPGFAWQAAHLAGLAAVVLFVPVVLGLGGELPRTAARSGVVAVTIAGLIAAIIQFGADIVVAAMASDNARMNELYHDFWTIPGIHLAVYTVGPQLFYLGLVVLAILLARAGRLPWWSPVMLIASVLLSAISLDLISLASFGILGALLPVARRGGLPADDAAAL</sequence>
<keyword evidence="1" id="KW-1133">Transmembrane helix</keyword>
<dbReference type="KEGG" id="nah:F5544_18055"/>
<dbReference type="EMBL" id="CP046172">
    <property type="protein sequence ID" value="QIS11485.1"/>
    <property type="molecule type" value="Genomic_DNA"/>
</dbReference>
<organism evidence="2 3">
    <name type="scientific">Nocardia arthritidis</name>
    <dbReference type="NCBI Taxonomy" id="228602"/>
    <lineage>
        <taxon>Bacteria</taxon>
        <taxon>Bacillati</taxon>
        <taxon>Actinomycetota</taxon>
        <taxon>Actinomycetes</taxon>
        <taxon>Mycobacteriales</taxon>
        <taxon>Nocardiaceae</taxon>
        <taxon>Nocardia</taxon>
    </lineage>
</organism>
<accession>A0A6G9YDY1</accession>
<feature type="transmembrane region" description="Helical" evidence="1">
    <location>
        <begin position="35"/>
        <end position="59"/>
    </location>
</feature>
<protein>
    <recommendedName>
        <fullName evidence="4">DUF4386 family protein</fullName>
    </recommendedName>
</protein>
<evidence type="ECO:0000313" key="3">
    <source>
        <dbReference type="Proteomes" id="UP000503540"/>
    </source>
</evidence>
<proteinExistence type="predicted"/>
<keyword evidence="1" id="KW-0472">Membrane</keyword>
<feature type="transmembrane region" description="Helical" evidence="1">
    <location>
        <begin position="150"/>
        <end position="178"/>
    </location>
</feature>
<feature type="transmembrane region" description="Helical" evidence="1">
    <location>
        <begin position="71"/>
        <end position="97"/>
    </location>
</feature>
<keyword evidence="1" id="KW-0812">Transmembrane</keyword>
<feature type="transmembrane region" description="Helical" evidence="1">
    <location>
        <begin position="117"/>
        <end position="138"/>
    </location>
</feature>
<keyword evidence="3" id="KW-1185">Reference proteome</keyword>
<evidence type="ECO:0008006" key="4">
    <source>
        <dbReference type="Google" id="ProtNLM"/>
    </source>
</evidence>
<evidence type="ECO:0000256" key="1">
    <source>
        <dbReference type="SAM" id="Phobius"/>
    </source>
</evidence>
<dbReference type="Proteomes" id="UP000503540">
    <property type="component" value="Chromosome"/>
</dbReference>
<dbReference type="RefSeq" id="WP_167474285.1">
    <property type="nucleotide sequence ID" value="NZ_CP046172.1"/>
</dbReference>